<organism evidence="4 6">
    <name type="scientific">Rubrobacter radiotolerans</name>
    <name type="common">Arthrobacter radiotolerans</name>
    <dbReference type="NCBI Taxonomy" id="42256"/>
    <lineage>
        <taxon>Bacteria</taxon>
        <taxon>Bacillati</taxon>
        <taxon>Actinomycetota</taxon>
        <taxon>Rubrobacteria</taxon>
        <taxon>Rubrobacterales</taxon>
        <taxon>Rubrobacteraceae</taxon>
        <taxon>Rubrobacter</taxon>
    </lineage>
</organism>
<dbReference type="GO" id="GO:0097351">
    <property type="term" value="F:toxin sequestering activity"/>
    <property type="evidence" value="ECO:0007669"/>
    <property type="project" value="TreeGrafter"/>
</dbReference>
<sequence length="80" mass="8605">MSPGEQVGVRELRQNLSRYLERTRAGETFEVTERNRPVAVLAPLPGHMTALGRLVASGRATPPAGDLLDAEPLDPGPETD</sequence>
<evidence type="ECO:0000256" key="1">
    <source>
        <dbReference type="ARBA" id="ARBA00009981"/>
    </source>
</evidence>
<dbReference type="Proteomes" id="UP001281130">
    <property type="component" value="Unassembled WGS sequence"/>
</dbReference>
<dbReference type="STRING" id="42256.RradSPS_1042"/>
<accession>A0A023X2U1</accession>
<dbReference type="OrthoDB" id="557859at2"/>
<protein>
    <recommendedName>
        <fullName evidence="2">Antitoxin</fullName>
    </recommendedName>
</protein>
<dbReference type="PANTHER" id="PTHR35377">
    <property type="entry name" value="ANTITOXIN VAPB49-RELATED-RELATED"/>
    <property type="match status" value="1"/>
</dbReference>
<evidence type="ECO:0000313" key="4">
    <source>
        <dbReference type="EMBL" id="AHY46325.1"/>
    </source>
</evidence>
<dbReference type="InterPro" id="IPR036165">
    <property type="entry name" value="YefM-like_sf"/>
</dbReference>
<evidence type="ECO:0000256" key="2">
    <source>
        <dbReference type="RuleBase" id="RU362080"/>
    </source>
</evidence>
<name>A0A023X2U1_RUBRA</name>
<dbReference type="KEGG" id="rrd:RradSPS_1042"/>
<dbReference type="Gene3D" id="3.40.1620.10">
    <property type="entry name" value="YefM-like domain"/>
    <property type="match status" value="1"/>
</dbReference>
<dbReference type="RefSeq" id="WP_038681158.1">
    <property type="nucleotide sequence ID" value="NZ_CP007514.1"/>
</dbReference>
<evidence type="ECO:0000313" key="5">
    <source>
        <dbReference type="EMBL" id="MDX5893732.1"/>
    </source>
</evidence>
<feature type="region of interest" description="Disordered" evidence="3">
    <location>
        <begin position="56"/>
        <end position="80"/>
    </location>
</feature>
<gene>
    <name evidence="4" type="ORF">RradSPS_1042</name>
    <name evidence="5" type="ORF">SIL72_06785</name>
</gene>
<evidence type="ECO:0000313" key="6">
    <source>
        <dbReference type="Proteomes" id="UP000025229"/>
    </source>
</evidence>
<reference evidence="5" key="2">
    <citation type="submission" date="2023-11" db="EMBL/GenBank/DDBJ databases">
        <title>MicrobeMod: A computational toolkit for identifying prokaryotic methylation and restriction-modification with nanopore sequencing.</title>
        <authorList>
            <person name="Crits-Christoph A."/>
            <person name="Kang S.C."/>
            <person name="Lee H."/>
            <person name="Ostrov N."/>
        </authorList>
    </citation>
    <scope>NUCLEOTIDE SEQUENCE</scope>
    <source>
        <strain evidence="5">ATCC 51242</strain>
    </source>
</reference>
<dbReference type="PANTHER" id="PTHR35377:SF5">
    <property type="entry name" value="ANTITOXIN VAPB46"/>
    <property type="match status" value="1"/>
</dbReference>
<comment type="function">
    <text evidence="2">Antitoxin component of a type II toxin-antitoxin (TA) system.</text>
</comment>
<feature type="compositionally biased region" description="Acidic residues" evidence="3">
    <location>
        <begin position="68"/>
        <end position="80"/>
    </location>
</feature>
<dbReference type="Proteomes" id="UP000025229">
    <property type="component" value="Chromosome"/>
</dbReference>
<dbReference type="eggNOG" id="COG4118">
    <property type="taxonomic scope" value="Bacteria"/>
</dbReference>
<dbReference type="AlphaFoldDB" id="A0A023X2U1"/>
<dbReference type="NCBIfam" id="TIGR01552">
    <property type="entry name" value="phd_fam"/>
    <property type="match status" value="1"/>
</dbReference>
<dbReference type="Pfam" id="PF02604">
    <property type="entry name" value="PhdYeFM_antitox"/>
    <property type="match status" value="1"/>
</dbReference>
<reference evidence="4 6" key="1">
    <citation type="submission" date="2014-03" db="EMBL/GenBank/DDBJ databases">
        <title>Complete genome sequence of the Radio-Resistant Rubrobacter radiotolerans RSPS-4.</title>
        <authorList>
            <person name="Egas C.C."/>
            <person name="Barroso C.C."/>
            <person name="Froufe H.J.C."/>
            <person name="Pacheco J.J."/>
            <person name="Albuquerque L.L."/>
            <person name="da Costa M.M.S."/>
        </authorList>
    </citation>
    <scope>NUCLEOTIDE SEQUENCE [LARGE SCALE GENOMIC DNA]</scope>
    <source>
        <strain evidence="4 6">RSPS-4</strain>
    </source>
</reference>
<dbReference type="SUPFAM" id="SSF143120">
    <property type="entry name" value="YefM-like"/>
    <property type="match status" value="1"/>
</dbReference>
<evidence type="ECO:0000256" key="3">
    <source>
        <dbReference type="SAM" id="MobiDB-lite"/>
    </source>
</evidence>
<dbReference type="HOGENOM" id="CLU_163140_2_2_11"/>
<dbReference type="InterPro" id="IPR051416">
    <property type="entry name" value="phD-YefM_TA_antitoxins"/>
</dbReference>
<dbReference type="EMBL" id="CP007514">
    <property type="protein sequence ID" value="AHY46325.1"/>
    <property type="molecule type" value="Genomic_DNA"/>
</dbReference>
<proteinExistence type="inferred from homology"/>
<dbReference type="EMBL" id="JAWXXX010000001">
    <property type="protein sequence ID" value="MDX5893732.1"/>
    <property type="molecule type" value="Genomic_DNA"/>
</dbReference>
<keyword evidence="6" id="KW-1185">Reference proteome</keyword>
<comment type="similarity">
    <text evidence="1 2">Belongs to the phD/YefM antitoxin family.</text>
</comment>
<dbReference type="InterPro" id="IPR006442">
    <property type="entry name" value="Antitoxin_Phd/YefM"/>
</dbReference>